<gene>
    <name evidence="3" type="ORF">AVDCRST_MAG40-2379</name>
</gene>
<keyword evidence="2" id="KW-0732">Signal</keyword>
<evidence type="ECO:0000313" key="3">
    <source>
        <dbReference type="EMBL" id="CAA9340594.1"/>
    </source>
</evidence>
<feature type="signal peptide" evidence="2">
    <location>
        <begin position="1"/>
        <end position="18"/>
    </location>
</feature>
<feature type="region of interest" description="Disordered" evidence="1">
    <location>
        <begin position="272"/>
        <end position="300"/>
    </location>
</feature>
<accession>A0A6J4LUW0</accession>
<organism evidence="3">
    <name type="scientific">uncultured Gemmatimonadaceae bacterium</name>
    <dbReference type="NCBI Taxonomy" id="246130"/>
    <lineage>
        <taxon>Bacteria</taxon>
        <taxon>Pseudomonadati</taxon>
        <taxon>Gemmatimonadota</taxon>
        <taxon>Gemmatimonadia</taxon>
        <taxon>Gemmatimonadales</taxon>
        <taxon>Gemmatimonadaceae</taxon>
        <taxon>environmental samples</taxon>
    </lineage>
</organism>
<evidence type="ECO:0000256" key="2">
    <source>
        <dbReference type="SAM" id="SignalP"/>
    </source>
</evidence>
<name>A0A6J4LUW0_9BACT</name>
<dbReference type="EMBL" id="CADCTX010000686">
    <property type="protein sequence ID" value="CAA9340594.1"/>
    <property type="molecule type" value="Genomic_DNA"/>
</dbReference>
<reference evidence="3" key="1">
    <citation type="submission" date="2020-02" db="EMBL/GenBank/DDBJ databases">
        <authorList>
            <person name="Meier V. D."/>
        </authorList>
    </citation>
    <scope>NUCLEOTIDE SEQUENCE</scope>
    <source>
        <strain evidence="3">AVDCRST_MAG40</strain>
    </source>
</reference>
<dbReference type="PROSITE" id="PS51257">
    <property type="entry name" value="PROKAR_LIPOPROTEIN"/>
    <property type="match status" value="1"/>
</dbReference>
<proteinExistence type="predicted"/>
<protein>
    <submittedName>
        <fullName evidence="3">Uncharacterized protein</fullName>
    </submittedName>
</protein>
<dbReference type="AlphaFoldDB" id="A0A6J4LUW0"/>
<feature type="chain" id="PRO_5026943850" evidence="2">
    <location>
        <begin position="19"/>
        <end position="300"/>
    </location>
</feature>
<feature type="non-terminal residue" evidence="3">
    <location>
        <position position="300"/>
    </location>
</feature>
<sequence>MRLAAPLFAALAVVAGCAQRPAPVVEAPRAAGPEQRAIDWARLDQPTEDGTVRFALGRAGYVAVFAVIPGESVRLVYPVTSAQGARPLPAGWHTRPARRGVVAEPRLVRFNSGYSPSPRYLYLVASDRPLDLREPRRWPGGALTNVRTVRGLRVDPMSIAVESTFETLFDLVVTDSTASDVTTDVLEYYPDVRFRRGGQVAALTAVRCANGQLVYAPVSAGRGYRADSWYGVDFTGNRFVGTECFQSYYVNGQGGGSGVGVAPRSPAGVAARFAPDELSPRDVRPNTPVDPERLRPAGGA</sequence>
<feature type="compositionally biased region" description="Basic and acidic residues" evidence="1">
    <location>
        <begin position="274"/>
        <end position="300"/>
    </location>
</feature>
<evidence type="ECO:0000256" key="1">
    <source>
        <dbReference type="SAM" id="MobiDB-lite"/>
    </source>
</evidence>